<dbReference type="GO" id="GO:0008080">
    <property type="term" value="F:N-acetyltransferase activity"/>
    <property type="evidence" value="ECO:0007669"/>
    <property type="project" value="TreeGrafter"/>
</dbReference>
<dbReference type="AlphaFoldDB" id="A0A2S3UUV3"/>
<keyword evidence="2" id="KW-0012">Acyltransferase</keyword>
<comment type="caution">
    <text evidence="4">The sequence shown here is derived from an EMBL/GenBank/DDBJ whole genome shotgun (WGS) entry which is preliminary data.</text>
</comment>
<dbReference type="OrthoDB" id="9805924at2"/>
<evidence type="ECO:0000256" key="1">
    <source>
        <dbReference type="ARBA" id="ARBA00022679"/>
    </source>
</evidence>
<keyword evidence="4" id="KW-0687">Ribonucleoprotein</keyword>
<dbReference type="PANTHER" id="PTHR10545">
    <property type="entry name" value="DIAMINE N-ACETYLTRANSFERASE"/>
    <property type="match status" value="1"/>
</dbReference>
<dbReference type="PANTHER" id="PTHR10545:SF42">
    <property type="entry name" value="ACETYLTRANSFERASE"/>
    <property type="match status" value="1"/>
</dbReference>
<dbReference type="Gene3D" id="3.40.630.30">
    <property type="match status" value="1"/>
</dbReference>
<evidence type="ECO:0000313" key="4">
    <source>
        <dbReference type="EMBL" id="POF31502.1"/>
    </source>
</evidence>
<dbReference type="GO" id="GO:0005840">
    <property type="term" value="C:ribosome"/>
    <property type="evidence" value="ECO:0007669"/>
    <property type="project" value="UniProtKB-KW"/>
</dbReference>
<accession>A0A2S3UUV3</accession>
<feature type="domain" description="N-acetyltransferase" evidence="3">
    <location>
        <begin position="4"/>
        <end position="148"/>
    </location>
</feature>
<dbReference type="EMBL" id="PPCN01000004">
    <property type="protein sequence ID" value="POF31502.1"/>
    <property type="molecule type" value="Genomic_DNA"/>
</dbReference>
<dbReference type="RefSeq" id="WP_103222435.1">
    <property type="nucleotide sequence ID" value="NZ_PPCN01000004.1"/>
</dbReference>
<dbReference type="CDD" id="cd04301">
    <property type="entry name" value="NAT_SF"/>
    <property type="match status" value="1"/>
</dbReference>
<dbReference type="InterPro" id="IPR051016">
    <property type="entry name" value="Diverse_Substrate_AcTransf"/>
</dbReference>
<dbReference type="Proteomes" id="UP000236959">
    <property type="component" value="Unassembled WGS sequence"/>
</dbReference>
<reference evidence="4 5" key="1">
    <citation type="submission" date="2018-01" db="EMBL/GenBank/DDBJ databases">
        <title>Genomic Encyclopedia of Archaeal and Bacterial Type Strains, Phase II (KMG-II): from individual species to whole genera.</title>
        <authorList>
            <person name="Goeker M."/>
        </authorList>
    </citation>
    <scope>NUCLEOTIDE SEQUENCE [LARGE SCALE GENOMIC DNA]</scope>
    <source>
        <strain evidence="4 5">DSM 17023</strain>
    </source>
</reference>
<evidence type="ECO:0000256" key="2">
    <source>
        <dbReference type="ARBA" id="ARBA00023315"/>
    </source>
</evidence>
<dbReference type="SUPFAM" id="SSF55729">
    <property type="entry name" value="Acyl-CoA N-acyltransferases (Nat)"/>
    <property type="match status" value="1"/>
</dbReference>
<protein>
    <submittedName>
        <fullName evidence="4">Ribosomal protein S18 acetylase RimI-like enzyme</fullName>
    </submittedName>
</protein>
<dbReference type="PROSITE" id="PS51186">
    <property type="entry name" value="GNAT"/>
    <property type="match status" value="1"/>
</dbReference>
<keyword evidence="1" id="KW-0808">Transferase</keyword>
<evidence type="ECO:0000313" key="5">
    <source>
        <dbReference type="Proteomes" id="UP000236959"/>
    </source>
</evidence>
<keyword evidence="5" id="KW-1185">Reference proteome</keyword>
<dbReference type="Pfam" id="PF00583">
    <property type="entry name" value="Acetyltransf_1"/>
    <property type="match status" value="1"/>
</dbReference>
<sequence length="148" mass="16969">MADTVIRALRREDRPAWQVLWNAYLEFYRQDLPADVTETLFERLLSTAGHDAFVAVREGSLVGFVHYLFHSSTWSKRSTCYLEDLFVSETGRGTGAGRKLIEAVYAAADGEPGADGTVYWHTHHHNERARKLYDRVGVLSDFIRYERS</sequence>
<proteinExistence type="predicted"/>
<organism evidence="4 5">
    <name type="scientific">Roseibium marinum</name>
    <dbReference type="NCBI Taxonomy" id="281252"/>
    <lineage>
        <taxon>Bacteria</taxon>
        <taxon>Pseudomonadati</taxon>
        <taxon>Pseudomonadota</taxon>
        <taxon>Alphaproteobacteria</taxon>
        <taxon>Hyphomicrobiales</taxon>
        <taxon>Stappiaceae</taxon>
        <taxon>Roseibium</taxon>
    </lineage>
</organism>
<gene>
    <name evidence="4" type="ORF">CLV41_10464</name>
</gene>
<name>A0A2S3UUV3_9HYPH</name>
<dbReference type="InterPro" id="IPR016181">
    <property type="entry name" value="Acyl_CoA_acyltransferase"/>
</dbReference>
<dbReference type="InterPro" id="IPR000182">
    <property type="entry name" value="GNAT_dom"/>
</dbReference>
<keyword evidence="4" id="KW-0689">Ribosomal protein</keyword>
<evidence type="ECO:0000259" key="3">
    <source>
        <dbReference type="PROSITE" id="PS51186"/>
    </source>
</evidence>